<reference evidence="4" key="1">
    <citation type="submission" date="2023-08" db="EMBL/GenBank/DDBJ databases">
        <authorList>
            <person name="Chen Y."/>
            <person name="Shah S."/>
            <person name="Dougan E. K."/>
            <person name="Thang M."/>
            <person name="Chan C."/>
        </authorList>
    </citation>
    <scope>NUCLEOTIDE SEQUENCE</scope>
</reference>
<dbReference type="PANTHER" id="PTHR10340:SF57">
    <property type="entry name" value="METALLOPHOS DOMAIN-CONTAINING PROTEIN"/>
    <property type="match status" value="1"/>
</dbReference>
<dbReference type="Proteomes" id="UP001178507">
    <property type="component" value="Unassembled WGS sequence"/>
</dbReference>
<dbReference type="GO" id="GO:0005615">
    <property type="term" value="C:extracellular space"/>
    <property type="evidence" value="ECO:0007669"/>
    <property type="project" value="TreeGrafter"/>
</dbReference>
<feature type="signal peptide" evidence="3">
    <location>
        <begin position="1"/>
        <end position="17"/>
    </location>
</feature>
<dbReference type="Gene3D" id="3.60.21.10">
    <property type="match status" value="1"/>
</dbReference>
<name>A0AA36J6M9_9DINO</name>
<evidence type="ECO:0000256" key="1">
    <source>
        <dbReference type="ARBA" id="ARBA00022801"/>
    </source>
</evidence>
<keyword evidence="5" id="KW-1185">Reference proteome</keyword>
<dbReference type="AlphaFoldDB" id="A0AA36J6M9"/>
<evidence type="ECO:0000313" key="5">
    <source>
        <dbReference type="Proteomes" id="UP001178507"/>
    </source>
</evidence>
<dbReference type="SUPFAM" id="SSF56300">
    <property type="entry name" value="Metallo-dependent phosphatases"/>
    <property type="match status" value="1"/>
</dbReference>
<organism evidence="4 5">
    <name type="scientific">Effrenium voratum</name>
    <dbReference type="NCBI Taxonomy" id="2562239"/>
    <lineage>
        <taxon>Eukaryota</taxon>
        <taxon>Sar</taxon>
        <taxon>Alveolata</taxon>
        <taxon>Dinophyceae</taxon>
        <taxon>Suessiales</taxon>
        <taxon>Symbiodiniaceae</taxon>
        <taxon>Effrenium</taxon>
    </lineage>
</organism>
<dbReference type="EMBL" id="CAUJNA010003339">
    <property type="protein sequence ID" value="CAJ1399504.1"/>
    <property type="molecule type" value="Genomic_DNA"/>
</dbReference>
<gene>
    <name evidence="4" type="ORF">EVOR1521_LOCUS23023</name>
</gene>
<keyword evidence="2" id="KW-0325">Glycoprotein</keyword>
<proteinExistence type="predicted"/>
<keyword evidence="1" id="KW-0378">Hydrolase</keyword>
<dbReference type="InterPro" id="IPR029052">
    <property type="entry name" value="Metallo-depent_PP-like"/>
</dbReference>
<evidence type="ECO:0000313" key="4">
    <source>
        <dbReference type="EMBL" id="CAJ1399504.1"/>
    </source>
</evidence>
<comment type="caution">
    <text evidence="4">The sequence shown here is derived from an EMBL/GenBank/DDBJ whole genome shotgun (WGS) entry which is preliminary data.</text>
</comment>
<dbReference type="GO" id="GO:0008081">
    <property type="term" value="F:phosphoric diester hydrolase activity"/>
    <property type="evidence" value="ECO:0007669"/>
    <property type="project" value="TreeGrafter"/>
</dbReference>
<feature type="chain" id="PRO_5041364543" evidence="3">
    <location>
        <begin position="18"/>
        <end position="560"/>
    </location>
</feature>
<protein>
    <submittedName>
        <fullName evidence="4">Uncharacterized protein</fullName>
    </submittedName>
</protein>
<dbReference type="PANTHER" id="PTHR10340">
    <property type="entry name" value="SPHINGOMYELIN PHOSPHODIESTERASE"/>
    <property type="match status" value="1"/>
</dbReference>
<accession>A0AA36J6M9</accession>
<keyword evidence="3" id="KW-0732">Signal</keyword>
<sequence length="560" mass="62794">MAMPWVLRAAVLLLAEGQDCEDAPISLLQRRGQRVEDNLSSDSIARLLWLTDLHGDPFYLTSVRQCQKRTVEELQGFSFGFMGCDPPFGLMGSAAAAARSFTEADAEFVLYTGDFSRHRMLMMEDPYTNVSNIIGSVAGIIKGHFKNLPNLFGALGNDDNPANYFQNITTDQATNPWFRSVSASMQRANCMSNETRQQYDYGSFFEAQYGNLTILSIATVIYSVQHQPSSPSGLPTDPFRQLAWLRRKLGEAFEEDRRVWIVGHIPPGMETFGYTQLWHPQYLEAYLEIVQDPELGSVIAAQLFGHVHKEEIRLLPDPPPNAGPILLSASLSPVYYNQPAFRSVSYDRNTGDVLDFDTFYANVSSKSNLDWAQGYSFTDLFQTSLTMTGLKQLAGLLLKGGEMWEKYTKWYTTTYPNDLMGVGSPRGPLPADQESYRLLRRHQYVCALTIRTASSYQDCVTAAVRATWTPKTRDESLGAAGGFSPDIGRLVASIPLDFEEGHVLALGKLLRWAELSPREEARQIVRLARHGEWHELLHTFGPAVDKAWEMGIPLDEALER</sequence>
<evidence type="ECO:0000256" key="2">
    <source>
        <dbReference type="ARBA" id="ARBA00023180"/>
    </source>
</evidence>
<evidence type="ECO:0000256" key="3">
    <source>
        <dbReference type="SAM" id="SignalP"/>
    </source>
</evidence>